<evidence type="ECO:0000256" key="1">
    <source>
        <dbReference type="ARBA" id="ARBA00007637"/>
    </source>
</evidence>
<proteinExistence type="inferred from homology"/>
<evidence type="ECO:0000313" key="4">
    <source>
        <dbReference type="Proteomes" id="UP001230289"/>
    </source>
</evidence>
<comment type="similarity">
    <text evidence="1">Belongs to the NAD(P)-dependent epimerase/dehydratase family.</text>
</comment>
<dbReference type="RefSeq" id="WP_308490330.1">
    <property type="nucleotide sequence ID" value="NZ_JAVFCB010000010.1"/>
</dbReference>
<dbReference type="InterPro" id="IPR001509">
    <property type="entry name" value="Epimerase_deHydtase"/>
</dbReference>
<name>A0ABU0XJR0_9MICO</name>
<accession>A0ABU0XJR0</accession>
<reference evidence="3 4" key="1">
    <citation type="submission" date="2023-08" db="EMBL/GenBank/DDBJ databases">
        <title>Microbacterium sp. nov., isolated from a waste landfill.</title>
        <authorList>
            <person name="Wen W."/>
        </authorList>
    </citation>
    <scope>NUCLEOTIDE SEQUENCE [LARGE SCALE GENOMIC DNA]</scope>
    <source>
        <strain evidence="3 4">ASV81</strain>
    </source>
</reference>
<sequence length="295" mass="31456">MSASPEPSAVVVTGAAGYIGRHVVTALINRGHRVVAVVRPGSRDRVDPAAEIREADILAPEFDPATVVDASTAAFVHLAWQDGFRHDAPSHMLALSAHFRLLTAVAELGVPRLSVLGTMHEIGYWEGAIDETTPARPRSLYGIAKNALRTALDVAIPATTDVAWLRCFYILGDDRNNSSIFAKLLDAADRGQTTFPFTSGRNEYDFIDVHELADQIAVASVTDGVTGIINCASGEPMSLGARVEQFIADNSLAITLEYGAFPDREYDSPGVWGDATRIRQLMASAAPAAAAGTAR</sequence>
<gene>
    <name evidence="3" type="ORF">RBR11_15790</name>
</gene>
<dbReference type="Proteomes" id="UP001230289">
    <property type="component" value="Unassembled WGS sequence"/>
</dbReference>
<evidence type="ECO:0000259" key="2">
    <source>
        <dbReference type="Pfam" id="PF01370"/>
    </source>
</evidence>
<keyword evidence="4" id="KW-1185">Reference proteome</keyword>
<dbReference type="Pfam" id="PF01370">
    <property type="entry name" value="Epimerase"/>
    <property type="match status" value="1"/>
</dbReference>
<dbReference type="EMBL" id="JAVFCB010000010">
    <property type="protein sequence ID" value="MDQ4215381.1"/>
    <property type="molecule type" value="Genomic_DNA"/>
</dbReference>
<evidence type="ECO:0000313" key="3">
    <source>
        <dbReference type="EMBL" id="MDQ4215381.1"/>
    </source>
</evidence>
<comment type="caution">
    <text evidence="3">The sequence shown here is derived from an EMBL/GenBank/DDBJ whole genome shotgun (WGS) entry which is preliminary data.</text>
</comment>
<protein>
    <submittedName>
        <fullName evidence="3">NAD(P)-dependent oxidoreductase</fullName>
    </submittedName>
</protein>
<dbReference type="InterPro" id="IPR036291">
    <property type="entry name" value="NAD(P)-bd_dom_sf"/>
</dbReference>
<feature type="domain" description="NAD-dependent epimerase/dehydratase" evidence="2">
    <location>
        <begin position="10"/>
        <end position="222"/>
    </location>
</feature>
<dbReference type="SUPFAM" id="SSF51735">
    <property type="entry name" value="NAD(P)-binding Rossmann-fold domains"/>
    <property type="match status" value="1"/>
</dbReference>
<organism evidence="3 4">
    <name type="scientific">Microbacterium capsulatum</name>
    <dbReference type="NCBI Taxonomy" id="3041921"/>
    <lineage>
        <taxon>Bacteria</taxon>
        <taxon>Bacillati</taxon>
        <taxon>Actinomycetota</taxon>
        <taxon>Actinomycetes</taxon>
        <taxon>Micrococcales</taxon>
        <taxon>Microbacteriaceae</taxon>
        <taxon>Microbacterium</taxon>
    </lineage>
</organism>
<dbReference type="PANTHER" id="PTHR43000">
    <property type="entry name" value="DTDP-D-GLUCOSE 4,6-DEHYDRATASE-RELATED"/>
    <property type="match status" value="1"/>
</dbReference>
<dbReference type="Gene3D" id="3.40.50.720">
    <property type="entry name" value="NAD(P)-binding Rossmann-like Domain"/>
    <property type="match status" value="1"/>
</dbReference>